<name>A0A6L6WTZ8_9ACTN</name>
<dbReference type="Gene3D" id="3.40.50.150">
    <property type="entry name" value="Vaccinia Virus protein VP39"/>
    <property type="match status" value="1"/>
</dbReference>
<evidence type="ECO:0000313" key="2">
    <source>
        <dbReference type="Proteomes" id="UP000483802"/>
    </source>
</evidence>
<proteinExistence type="predicted"/>
<dbReference type="RefSeq" id="WP_157165663.1">
    <property type="nucleotide sequence ID" value="NZ_WPNZ01000006.1"/>
</dbReference>
<dbReference type="InterPro" id="IPR029063">
    <property type="entry name" value="SAM-dependent_MTases_sf"/>
</dbReference>
<protein>
    <submittedName>
        <fullName evidence="1">Uncharacterized protein</fullName>
    </submittedName>
</protein>
<comment type="caution">
    <text evidence="1">The sequence shown here is derived from an EMBL/GenBank/DDBJ whole genome shotgun (WGS) entry which is preliminary data.</text>
</comment>
<dbReference type="EMBL" id="WPNZ01000006">
    <property type="protein sequence ID" value="MVO85660.1"/>
    <property type="molecule type" value="Genomic_DNA"/>
</dbReference>
<dbReference type="Proteomes" id="UP000483802">
    <property type="component" value="Unassembled WGS sequence"/>
</dbReference>
<keyword evidence="2" id="KW-1185">Reference proteome</keyword>
<accession>A0A6L6WTZ8</accession>
<sequence>MTEDPYALVRTLPDALPPGSRLMFSHGTVHVGVVARVPGRTVGRAG</sequence>
<organism evidence="1 2">
    <name type="scientific">Streptomyces typhae</name>
    <dbReference type="NCBI Taxonomy" id="2681492"/>
    <lineage>
        <taxon>Bacteria</taxon>
        <taxon>Bacillati</taxon>
        <taxon>Actinomycetota</taxon>
        <taxon>Actinomycetes</taxon>
        <taxon>Kitasatosporales</taxon>
        <taxon>Streptomycetaceae</taxon>
        <taxon>Streptomyces</taxon>
    </lineage>
</organism>
<evidence type="ECO:0000313" key="1">
    <source>
        <dbReference type="EMBL" id="MVO85660.1"/>
    </source>
</evidence>
<gene>
    <name evidence="1" type="ORF">GPA10_13070</name>
</gene>
<reference evidence="1 2" key="1">
    <citation type="submission" date="2019-11" db="EMBL/GenBank/DDBJ databases">
        <title>Streptomyces typhae sp. nov., a novel endophytic actinomycete isolated from the root of cattail pollen (Typha angustifolia L.).</title>
        <authorList>
            <person name="Peng C."/>
        </authorList>
    </citation>
    <scope>NUCLEOTIDE SEQUENCE [LARGE SCALE GENOMIC DNA]</scope>
    <source>
        <strain evidence="2">p1417</strain>
    </source>
</reference>
<dbReference type="AlphaFoldDB" id="A0A6L6WTZ8"/>